<dbReference type="PROSITE" id="PS51257">
    <property type="entry name" value="PROKAR_LIPOPROTEIN"/>
    <property type="match status" value="1"/>
</dbReference>
<organism evidence="3 4">
    <name type="scientific">Terrimonas ginsenosidimutans</name>
    <dbReference type="NCBI Taxonomy" id="2908004"/>
    <lineage>
        <taxon>Bacteria</taxon>
        <taxon>Pseudomonadati</taxon>
        <taxon>Bacteroidota</taxon>
        <taxon>Chitinophagia</taxon>
        <taxon>Chitinophagales</taxon>
        <taxon>Chitinophagaceae</taxon>
        <taxon>Terrimonas</taxon>
    </lineage>
</organism>
<keyword evidence="2" id="KW-0732">Signal</keyword>
<evidence type="ECO:0000256" key="1">
    <source>
        <dbReference type="SAM" id="MobiDB-lite"/>
    </source>
</evidence>
<feature type="region of interest" description="Disordered" evidence="1">
    <location>
        <begin position="21"/>
        <end position="79"/>
    </location>
</feature>
<dbReference type="Proteomes" id="UP001165367">
    <property type="component" value="Unassembled WGS sequence"/>
</dbReference>
<evidence type="ECO:0000313" key="3">
    <source>
        <dbReference type="EMBL" id="MCG2614425.1"/>
    </source>
</evidence>
<evidence type="ECO:0000256" key="2">
    <source>
        <dbReference type="SAM" id="SignalP"/>
    </source>
</evidence>
<feature type="compositionally biased region" description="Polar residues" evidence="1">
    <location>
        <begin position="37"/>
        <end position="55"/>
    </location>
</feature>
<sequence length="79" mass="8692">MKKLFCLLLTASVFVACNNEGETDGSGIDSIPVPADSMTNPSSSDPNNRNTSVYDTSARRDTASYERMQQIKTDDSIRR</sequence>
<feature type="chain" id="PRO_5046780212" description="Lipoprotein" evidence="2">
    <location>
        <begin position="19"/>
        <end position="79"/>
    </location>
</feature>
<keyword evidence="4" id="KW-1185">Reference proteome</keyword>
<accession>A0ABS9KQ48</accession>
<dbReference type="RefSeq" id="WP_237870815.1">
    <property type="nucleotide sequence ID" value="NZ_JAKLTR010000004.1"/>
</dbReference>
<gene>
    <name evidence="3" type="ORF">LZZ85_09045</name>
</gene>
<comment type="caution">
    <text evidence="3">The sequence shown here is derived from an EMBL/GenBank/DDBJ whole genome shotgun (WGS) entry which is preliminary data.</text>
</comment>
<feature type="signal peptide" evidence="2">
    <location>
        <begin position="1"/>
        <end position="18"/>
    </location>
</feature>
<protein>
    <recommendedName>
        <fullName evidence="5">Lipoprotein</fullName>
    </recommendedName>
</protein>
<dbReference type="EMBL" id="JAKLTR010000004">
    <property type="protein sequence ID" value="MCG2614425.1"/>
    <property type="molecule type" value="Genomic_DNA"/>
</dbReference>
<evidence type="ECO:0000313" key="4">
    <source>
        <dbReference type="Proteomes" id="UP001165367"/>
    </source>
</evidence>
<proteinExistence type="predicted"/>
<evidence type="ECO:0008006" key="5">
    <source>
        <dbReference type="Google" id="ProtNLM"/>
    </source>
</evidence>
<name>A0ABS9KQ48_9BACT</name>
<reference evidence="3" key="1">
    <citation type="submission" date="2022-01" db="EMBL/GenBank/DDBJ databases">
        <authorList>
            <person name="Jo J.-H."/>
            <person name="Im W.-T."/>
        </authorList>
    </citation>
    <scope>NUCLEOTIDE SEQUENCE</scope>
    <source>
        <strain evidence="3">NA20</strain>
    </source>
</reference>